<evidence type="ECO:0008006" key="5">
    <source>
        <dbReference type="Google" id="ProtNLM"/>
    </source>
</evidence>
<evidence type="ECO:0000256" key="1">
    <source>
        <dbReference type="ARBA" id="ARBA00004586"/>
    </source>
</evidence>
<feature type="region of interest" description="Disordered" evidence="2">
    <location>
        <begin position="443"/>
        <end position="479"/>
    </location>
</feature>
<feature type="compositionally biased region" description="Polar residues" evidence="2">
    <location>
        <begin position="132"/>
        <end position="143"/>
    </location>
</feature>
<feature type="compositionally biased region" description="Polar residues" evidence="2">
    <location>
        <begin position="464"/>
        <end position="477"/>
    </location>
</feature>
<dbReference type="Proteomes" id="UP001176940">
    <property type="component" value="Unassembled WGS sequence"/>
</dbReference>
<protein>
    <recommendedName>
        <fullName evidence="5">Testis-expressed protein 2</fullName>
    </recommendedName>
</protein>
<feature type="region of interest" description="Disordered" evidence="2">
    <location>
        <begin position="214"/>
        <end position="238"/>
    </location>
</feature>
<reference evidence="3" key="1">
    <citation type="submission" date="2023-07" db="EMBL/GenBank/DDBJ databases">
        <authorList>
            <person name="Stuckert A."/>
        </authorList>
    </citation>
    <scope>NUCLEOTIDE SEQUENCE</scope>
</reference>
<evidence type="ECO:0000313" key="4">
    <source>
        <dbReference type="Proteomes" id="UP001176940"/>
    </source>
</evidence>
<feature type="compositionally biased region" description="Polar residues" evidence="2">
    <location>
        <begin position="589"/>
        <end position="598"/>
    </location>
</feature>
<feature type="compositionally biased region" description="Polar residues" evidence="2">
    <location>
        <begin position="527"/>
        <end position="544"/>
    </location>
</feature>
<evidence type="ECO:0000313" key="3">
    <source>
        <dbReference type="EMBL" id="CAJ0959255.1"/>
    </source>
</evidence>
<keyword evidence="4" id="KW-1185">Reference proteome</keyword>
<feature type="compositionally biased region" description="Polar residues" evidence="2">
    <location>
        <begin position="110"/>
        <end position="124"/>
    </location>
</feature>
<feature type="region of interest" description="Disordered" evidence="2">
    <location>
        <begin position="110"/>
        <end position="145"/>
    </location>
</feature>
<accession>A0ABN9M8E3</accession>
<organism evidence="3 4">
    <name type="scientific">Ranitomeya imitator</name>
    <name type="common">mimic poison frog</name>
    <dbReference type="NCBI Taxonomy" id="111125"/>
    <lineage>
        <taxon>Eukaryota</taxon>
        <taxon>Metazoa</taxon>
        <taxon>Chordata</taxon>
        <taxon>Craniata</taxon>
        <taxon>Vertebrata</taxon>
        <taxon>Euteleostomi</taxon>
        <taxon>Amphibia</taxon>
        <taxon>Batrachia</taxon>
        <taxon>Anura</taxon>
        <taxon>Neobatrachia</taxon>
        <taxon>Hyloidea</taxon>
        <taxon>Dendrobatidae</taxon>
        <taxon>Dendrobatinae</taxon>
        <taxon>Ranitomeya</taxon>
    </lineage>
</organism>
<name>A0ABN9M8E3_9NEOB</name>
<dbReference type="EMBL" id="CAUEEQ010047338">
    <property type="protein sequence ID" value="CAJ0959255.1"/>
    <property type="molecule type" value="Genomic_DNA"/>
</dbReference>
<dbReference type="PANTHER" id="PTHR13466">
    <property type="entry name" value="TEX2 PROTEIN-RELATED"/>
    <property type="match status" value="1"/>
</dbReference>
<gene>
    <name evidence="3" type="ORF">RIMI_LOCUS16742304</name>
</gene>
<evidence type="ECO:0000256" key="2">
    <source>
        <dbReference type="SAM" id="MobiDB-lite"/>
    </source>
</evidence>
<feature type="compositionally biased region" description="Low complexity" evidence="2">
    <location>
        <begin position="27"/>
        <end position="49"/>
    </location>
</feature>
<proteinExistence type="predicted"/>
<feature type="compositionally biased region" description="Low complexity" evidence="2">
    <location>
        <begin position="1"/>
        <end position="12"/>
    </location>
</feature>
<dbReference type="PANTHER" id="PTHR13466:SF2">
    <property type="entry name" value="TESTIS-EXPRESSED PROTEIN 2"/>
    <property type="match status" value="1"/>
</dbReference>
<comment type="caution">
    <text evidence="3">The sequence shown here is derived from an EMBL/GenBank/DDBJ whole genome shotgun (WGS) entry which is preliminary data.</text>
</comment>
<comment type="subcellular location">
    <subcellularLocation>
        <location evidence="1">Endoplasmic reticulum membrane</location>
    </subcellularLocation>
</comment>
<feature type="region of interest" description="Disordered" evidence="2">
    <location>
        <begin position="518"/>
        <end position="548"/>
    </location>
</feature>
<feature type="region of interest" description="Disordered" evidence="2">
    <location>
        <begin position="1"/>
        <end position="57"/>
    </location>
</feature>
<sequence length="699" mass="77017">MLQFSLPTLLPTAMPPTEAPGQPGPFSAVPLPLSSSHSSLASPSASPPSEQKPFLVSSPSKVLALSTAVPAISGPKPFLSLVKSLSTEVEPREAVAPTRHRQLMKTLVKSLSTDTSKQEFTQPRGNGGDSKTAPSSPITSPSDGRSFFKVTEVEAKIEDTKRRFSEVIYEPFQLLSKIMGDESSSYRSKALSSSASELSSLSNLNGHLEANNNNYSIKEEDGDDECTTGQEKEAGNRGPALALDSCSLSALVSKEDEEFTELYSEDFDFEDEEAVEAPEEAAGVCGTADDEVTWKACVWEWLSASWPPSPSFGFFASPRSSRGRLCRRETPAEPLSIAEPDIWKGWMNEIQSYDPETYHATLTQSVYVRLEGAMLRLSKPNKNVSRRATFNEAKPDVTYISQKIYDLTDCKVHLVPHSLARKRLWNKKYPICLELGRQEDFMSKAQREKETTDEDKEETLAEGGSQQDGGKSSTGRNTMGGRDQVLYLFGRTGREKEEWFHRLLLASRMKSDMKKALRSGPLLAHSRQGSQSGILTHSRSSSKGSMDEVLSQVRTKELPTGVRQKVLMDYSVYMAQCIPQEEPSPGESPVTSANSSPTAAKKGVSGQVGTEQAVLAERVVLAQQAWVNALLGRMFWDFLGEKYWSDLVSKKIQMKLSKIKLPYFMNELTLTELDMGCLCRKSSRPSSQPSTTEVAHSPL</sequence>
<feature type="region of interest" description="Disordered" evidence="2">
    <location>
        <begin position="581"/>
        <end position="606"/>
    </location>
</feature>